<comment type="caution">
    <text evidence="3">The sequence shown here is derived from an EMBL/GenBank/DDBJ whole genome shotgun (WGS) entry which is preliminary data.</text>
</comment>
<evidence type="ECO:0008006" key="5">
    <source>
        <dbReference type="Google" id="ProtNLM"/>
    </source>
</evidence>
<accession>A0ABR2Z263</accession>
<dbReference type="PIRSF" id="PIRSF016184">
    <property type="entry name" value="PhzC_PhzF"/>
    <property type="match status" value="1"/>
</dbReference>
<dbReference type="Pfam" id="PF02567">
    <property type="entry name" value="PhzC-PhzF"/>
    <property type="match status" value="1"/>
</dbReference>
<dbReference type="InterPro" id="IPR003719">
    <property type="entry name" value="Phenazine_PhzF-like"/>
</dbReference>
<dbReference type="NCBIfam" id="TIGR00654">
    <property type="entry name" value="PhzF_family"/>
    <property type="match status" value="1"/>
</dbReference>
<protein>
    <recommendedName>
        <fullName evidence="5">Diaminopimelate epimerase-like protein</fullName>
    </recommendedName>
</protein>
<dbReference type="PANTHER" id="PTHR13774:SF17">
    <property type="entry name" value="PHENAZINE BIOSYNTHESIS-LIKE DOMAIN-CONTAINING PROTEIN"/>
    <property type="match status" value="1"/>
</dbReference>
<gene>
    <name evidence="3" type="ORF">WJX75_000746</name>
</gene>
<comment type="similarity">
    <text evidence="1">Belongs to the PhzF family.</text>
</comment>
<dbReference type="EMBL" id="JALJOT010000001">
    <property type="protein sequence ID" value="KAK9918045.1"/>
    <property type="molecule type" value="Genomic_DNA"/>
</dbReference>
<dbReference type="PANTHER" id="PTHR13774">
    <property type="entry name" value="PHENAZINE BIOSYNTHESIS PROTEIN"/>
    <property type="match status" value="1"/>
</dbReference>
<keyword evidence="4" id="KW-1185">Reference proteome</keyword>
<dbReference type="Gene3D" id="3.10.310.10">
    <property type="entry name" value="Diaminopimelate Epimerase, Chain A, domain 1"/>
    <property type="match status" value="2"/>
</dbReference>
<evidence type="ECO:0000313" key="3">
    <source>
        <dbReference type="EMBL" id="KAK9918045.1"/>
    </source>
</evidence>
<dbReference type="SUPFAM" id="SSF54506">
    <property type="entry name" value="Diaminopimelate epimerase-like"/>
    <property type="match status" value="1"/>
</dbReference>
<keyword evidence="2" id="KW-0413">Isomerase</keyword>
<evidence type="ECO:0000313" key="4">
    <source>
        <dbReference type="Proteomes" id="UP001491310"/>
    </source>
</evidence>
<evidence type="ECO:0000256" key="1">
    <source>
        <dbReference type="ARBA" id="ARBA00008270"/>
    </source>
</evidence>
<evidence type="ECO:0000256" key="2">
    <source>
        <dbReference type="ARBA" id="ARBA00023235"/>
    </source>
</evidence>
<dbReference type="Proteomes" id="UP001491310">
    <property type="component" value="Unassembled WGS sequence"/>
</dbReference>
<organism evidence="3 4">
    <name type="scientific">Coccomyxa subellipsoidea</name>
    <dbReference type="NCBI Taxonomy" id="248742"/>
    <lineage>
        <taxon>Eukaryota</taxon>
        <taxon>Viridiplantae</taxon>
        <taxon>Chlorophyta</taxon>
        <taxon>core chlorophytes</taxon>
        <taxon>Trebouxiophyceae</taxon>
        <taxon>Trebouxiophyceae incertae sedis</taxon>
        <taxon>Coccomyxaceae</taxon>
        <taxon>Coccomyxa</taxon>
    </lineage>
</organism>
<sequence>MTVASGIPLYQVDAFTEERFHGNPAAVCILGTASGGVLRDSIMAKIANEMNLSETAFVEPSAKGRFKLRWFTPTVEVDLCGHATIATVAALVQGEGLQADELQFETKSGILTVKRSEDGLYHLSVPSLPPTDVLPGISNNRSAILEAIFGPSNIDMADSLHYNGRLRYLMAVCRDGTTREQLESLAPDFPALKKCCQDSGIFAVMVTAAEPSGAHDLLLRFFAPVAGIDEDPVTGSAYAVAGPFWAQRLDRPQLRARQCSLRGGDITVTPEAEPGRVDVAGAAVIVSKGVLYLD</sequence>
<reference evidence="3 4" key="1">
    <citation type="journal article" date="2024" name="Nat. Commun.">
        <title>Phylogenomics reveals the evolutionary origins of lichenization in chlorophyte algae.</title>
        <authorList>
            <person name="Puginier C."/>
            <person name="Libourel C."/>
            <person name="Otte J."/>
            <person name="Skaloud P."/>
            <person name="Haon M."/>
            <person name="Grisel S."/>
            <person name="Petersen M."/>
            <person name="Berrin J.G."/>
            <person name="Delaux P.M."/>
            <person name="Dal Grande F."/>
            <person name="Keller J."/>
        </authorList>
    </citation>
    <scope>NUCLEOTIDE SEQUENCE [LARGE SCALE GENOMIC DNA]</scope>
    <source>
        <strain evidence="3 4">SAG 216-7</strain>
    </source>
</reference>
<name>A0ABR2Z263_9CHLO</name>
<proteinExistence type="inferred from homology"/>